<dbReference type="InterPro" id="IPR041679">
    <property type="entry name" value="DNA2/NAM7-like_C"/>
</dbReference>
<dbReference type="OrthoDB" id="4511048at2759"/>
<dbReference type="InterPro" id="IPR027417">
    <property type="entry name" value="P-loop_NTPase"/>
</dbReference>
<feature type="domain" description="DNA2/NAM7 helicase-like C-terminal" evidence="2">
    <location>
        <begin position="42"/>
        <end position="128"/>
    </location>
</feature>
<feature type="region of interest" description="Disordered" evidence="1">
    <location>
        <begin position="92"/>
        <end position="113"/>
    </location>
</feature>
<dbReference type="Pfam" id="PF13087">
    <property type="entry name" value="AAA_12"/>
    <property type="match status" value="1"/>
</dbReference>
<evidence type="ECO:0000259" key="2">
    <source>
        <dbReference type="Pfam" id="PF13087"/>
    </source>
</evidence>
<gene>
    <name evidence="3" type="ORF">PV08_07710</name>
</gene>
<feature type="compositionally biased region" description="Basic and acidic residues" evidence="1">
    <location>
        <begin position="97"/>
        <end position="110"/>
    </location>
</feature>
<evidence type="ECO:0000313" key="3">
    <source>
        <dbReference type="EMBL" id="KIW14924.1"/>
    </source>
</evidence>
<evidence type="ECO:0000256" key="1">
    <source>
        <dbReference type="SAM" id="MobiDB-lite"/>
    </source>
</evidence>
<name>A0A0D2BUK6_9EURO</name>
<dbReference type="HOGENOM" id="CLU_1304874_0_0_1"/>
<keyword evidence="4" id="KW-1185">Reference proteome</keyword>
<dbReference type="AlphaFoldDB" id="A0A0D2BUK6"/>
<dbReference type="RefSeq" id="XP_016235140.1">
    <property type="nucleotide sequence ID" value="XM_016382038.1"/>
</dbReference>
<dbReference type="VEuPathDB" id="FungiDB:PV08_07710"/>
<proteinExistence type="predicted"/>
<dbReference type="Gene3D" id="3.40.50.300">
    <property type="entry name" value="P-loop containing nucleotide triphosphate hydrolases"/>
    <property type="match status" value="1"/>
</dbReference>
<accession>A0A0D2BUK6</accession>
<protein>
    <recommendedName>
        <fullName evidence="2">DNA2/NAM7 helicase-like C-terminal domain-containing protein</fullName>
    </recommendedName>
</protein>
<dbReference type="Proteomes" id="UP000053328">
    <property type="component" value="Unassembled WGS sequence"/>
</dbReference>
<dbReference type="GeneID" id="27334793"/>
<dbReference type="EMBL" id="KN847496">
    <property type="protein sequence ID" value="KIW14924.1"/>
    <property type="molecule type" value="Genomic_DNA"/>
</dbReference>
<organism evidence="3 4">
    <name type="scientific">Exophiala spinifera</name>
    <dbReference type="NCBI Taxonomy" id="91928"/>
    <lineage>
        <taxon>Eukaryota</taxon>
        <taxon>Fungi</taxon>
        <taxon>Dikarya</taxon>
        <taxon>Ascomycota</taxon>
        <taxon>Pezizomycotina</taxon>
        <taxon>Eurotiomycetes</taxon>
        <taxon>Chaetothyriomycetidae</taxon>
        <taxon>Chaetothyriales</taxon>
        <taxon>Herpotrichiellaceae</taxon>
        <taxon>Exophiala</taxon>
    </lineage>
</organism>
<evidence type="ECO:0000313" key="4">
    <source>
        <dbReference type="Proteomes" id="UP000053328"/>
    </source>
</evidence>
<reference evidence="3 4" key="1">
    <citation type="submission" date="2015-01" db="EMBL/GenBank/DDBJ databases">
        <title>The Genome Sequence of Exophiala spinifera CBS89968.</title>
        <authorList>
            <consortium name="The Broad Institute Genomics Platform"/>
            <person name="Cuomo C."/>
            <person name="de Hoog S."/>
            <person name="Gorbushina A."/>
            <person name="Stielow B."/>
            <person name="Teixiera M."/>
            <person name="Abouelleil A."/>
            <person name="Chapman S.B."/>
            <person name="Priest M."/>
            <person name="Young S.K."/>
            <person name="Wortman J."/>
            <person name="Nusbaum C."/>
            <person name="Birren B."/>
        </authorList>
    </citation>
    <scope>NUCLEOTIDE SEQUENCE [LARGE SCALE GENOMIC DNA]</scope>
    <source>
        <strain evidence="3 4">CBS 89968</strain>
    </source>
</reference>
<sequence length="211" mass="22849">MPNLIDLLRSVKPVNRSIKADVQIQLSSCPPLISVDKTYDTFSSQNGPEAQCVCVIKTLTGRGTQLDAADIMVIAGYHDQLRILEKQAEDGAGYSTEHLDDGGRSPDKTHLSQGRENSVVILSLVRNMHALVTTTAVLYDAQEAVRKSRVQNDGKHLLVGLHPKDAKCPSNEPFSICCPCVPTNPSAAFDITPGMNIFQVPAVLPTNSVEE</sequence>